<protein>
    <recommendedName>
        <fullName evidence="6">Ribosomal RNA small subunit methyltransferase G</fullName>
        <ecNumber evidence="6">2.1.1.-</ecNumber>
    </recommendedName>
    <alternativeName>
        <fullName evidence="6">16S rRNA 7-methylguanosine methyltransferase</fullName>
        <shortName evidence="6">16S rRNA m7G methyltransferase</shortName>
    </alternativeName>
</protein>
<evidence type="ECO:0000256" key="2">
    <source>
        <dbReference type="ARBA" id="ARBA00022552"/>
    </source>
</evidence>
<dbReference type="EMBL" id="VTOW01000001">
    <property type="protein sequence ID" value="NKE69523.1"/>
    <property type="molecule type" value="Genomic_DNA"/>
</dbReference>
<comment type="subcellular location">
    <subcellularLocation>
        <location evidence="6">Cytoplasm</location>
    </subcellularLocation>
</comment>
<evidence type="ECO:0000313" key="7">
    <source>
        <dbReference type="EMBL" id="NKE69523.1"/>
    </source>
</evidence>
<dbReference type="AlphaFoldDB" id="A0A7X6DLQ3"/>
<dbReference type="InterPro" id="IPR003682">
    <property type="entry name" value="rRNA_ssu_MeTfrase_G"/>
</dbReference>
<evidence type="ECO:0000256" key="4">
    <source>
        <dbReference type="ARBA" id="ARBA00022679"/>
    </source>
</evidence>
<keyword evidence="3 6" id="KW-0489">Methyltransferase</keyword>
<dbReference type="HAMAP" id="MF_00074">
    <property type="entry name" value="16SrRNA_methyltr_G"/>
    <property type="match status" value="1"/>
</dbReference>
<dbReference type="PANTHER" id="PTHR31760">
    <property type="entry name" value="S-ADENOSYL-L-METHIONINE-DEPENDENT METHYLTRANSFERASES SUPERFAMILY PROTEIN"/>
    <property type="match status" value="1"/>
</dbReference>
<keyword evidence="2 6" id="KW-0698">rRNA processing</keyword>
<feature type="binding site" evidence="6">
    <location>
        <begin position="103"/>
        <end position="105"/>
    </location>
    <ligand>
        <name>S-adenosyl-L-methionine</name>
        <dbReference type="ChEBI" id="CHEBI:59789"/>
    </ligand>
</feature>
<dbReference type="NCBIfam" id="TIGR00138">
    <property type="entry name" value="rsmG_gidB"/>
    <property type="match status" value="1"/>
</dbReference>
<dbReference type="GO" id="GO:0070043">
    <property type="term" value="F:rRNA (guanine-N7-)-methyltransferase activity"/>
    <property type="evidence" value="ECO:0007669"/>
    <property type="project" value="UniProtKB-UniRule"/>
</dbReference>
<proteinExistence type="inferred from homology"/>
<keyword evidence="4 6" id="KW-0808">Transferase</keyword>
<comment type="function">
    <text evidence="6">Specifically methylates the N7 position of a guanine in 16S rRNA.</text>
</comment>
<sequence length="217" mass="24467">MNEEQRNLLVRGAGELGIVLSSEQVDRLLLYLSELIRWNRSINLTGLRSDREILIKHFLDSLTPLTLLQPRKGERWIDVGTGAGFPGLVLKIARPELEMTLLEATGKKAAFLHHFIGLLRLEGISVLQDRLEHLHGPRWEEQYDLLLTRAVSPAVILQNGVGLVQSEGRILFFQGPPDASRWEKALKGNRRLVLEGIHPVSLPFTDEPRSLVLLKVV</sequence>
<organism evidence="7 8">
    <name type="scientific">Candidatus Manganitrophus noduliformans</name>
    <dbReference type="NCBI Taxonomy" id="2606439"/>
    <lineage>
        <taxon>Bacteria</taxon>
        <taxon>Pseudomonadati</taxon>
        <taxon>Nitrospirota</taxon>
        <taxon>Nitrospiria</taxon>
        <taxon>Candidatus Troglogloeales</taxon>
        <taxon>Candidatus Manganitrophaceae</taxon>
        <taxon>Candidatus Manganitrophus</taxon>
    </lineage>
</organism>
<dbReference type="Pfam" id="PF02527">
    <property type="entry name" value="GidB"/>
    <property type="match status" value="1"/>
</dbReference>
<evidence type="ECO:0000256" key="6">
    <source>
        <dbReference type="HAMAP-Rule" id="MF_00074"/>
    </source>
</evidence>
<comment type="caution">
    <text evidence="7">The sequence shown here is derived from an EMBL/GenBank/DDBJ whole genome shotgun (WGS) entry which is preliminary data.</text>
</comment>
<feature type="binding site" evidence="6">
    <location>
        <position position="80"/>
    </location>
    <ligand>
        <name>S-adenosyl-L-methionine</name>
        <dbReference type="ChEBI" id="CHEBI:59789"/>
    </ligand>
</feature>
<feature type="binding site" evidence="6">
    <location>
        <position position="149"/>
    </location>
    <ligand>
        <name>S-adenosyl-L-methionine</name>
        <dbReference type="ChEBI" id="CHEBI:59789"/>
    </ligand>
</feature>
<feature type="binding site" evidence="6">
    <location>
        <begin position="131"/>
        <end position="132"/>
    </location>
    <ligand>
        <name>S-adenosyl-L-methionine</name>
        <dbReference type="ChEBI" id="CHEBI:59789"/>
    </ligand>
</feature>
<keyword evidence="8" id="KW-1185">Reference proteome</keyword>
<dbReference type="Proteomes" id="UP000534783">
    <property type="component" value="Unassembled WGS sequence"/>
</dbReference>
<evidence type="ECO:0000256" key="3">
    <source>
        <dbReference type="ARBA" id="ARBA00022603"/>
    </source>
</evidence>
<comment type="similarity">
    <text evidence="6">Belongs to the methyltransferase superfamily. RNA methyltransferase RsmG family.</text>
</comment>
<evidence type="ECO:0000256" key="1">
    <source>
        <dbReference type="ARBA" id="ARBA00022490"/>
    </source>
</evidence>
<dbReference type="GO" id="GO:0005829">
    <property type="term" value="C:cytosol"/>
    <property type="evidence" value="ECO:0007669"/>
    <property type="project" value="TreeGrafter"/>
</dbReference>
<name>A0A7X6DLQ3_9BACT</name>
<dbReference type="InterPro" id="IPR029063">
    <property type="entry name" value="SAM-dependent_MTases_sf"/>
</dbReference>
<reference evidence="7 8" key="1">
    <citation type="journal article" date="2020" name="Nature">
        <title>Bacterial chemolithoautotrophy via manganese oxidation.</title>
        <authorList>
            <person name="Yu H."/>
            <person name="Leadbetter J.R."/>
        </authorList>
    </citation>
    <scope>NUCLEOTIDE SEQUENCE [LARGE SCALE GENOMIC DNA]</scope>
    <source>
        <strain evidence="7 8">Mn-1</strain>
    </source>
</reference>
<accession>A0A7X6DLQ3</accession>
<keyword evidence="5 6" id="KW-0949">S-adenosyl-L-methionine</keyword>
<gene>
    <name evidence="6 7" type="primary">rsmG</name>
    <name evidence="7" type="ORF">MNODULE_02000</name>
</gene>
<dbReference type="Gene3D" id="3.40.50.150">
    <property type="entry name" value="Vaccinia Virus protein VP39"/>
    <property type="match status" value="1"/>
</dbReference>
<evidence type="ECO:0000256" key="5">
    <source>
        <dbReference type="ARBA" id="ARBA00022691"/>
    </source>
</evidence>
<dbReference type="PANTHER" id="PTHR31760:SF0">
    <property type="entry name" value="S-ADENOSYL-L-METHIONINE-DEPENDENT METHYLTRANSFERASES SUPERFAMILY PROTEIN"/>
    <property type="match status" value="1"/>
</dbReference>
<feature type="binding site" evidence="6">
    <location>
        <position position="85"/>
    </location>
    <ligand>
        <name>S-adenosyl-L-methionine</name>
        <dbReference type="ChEBI" id="CHEBI:59789"/>
    </ligand>
</feature>
<evidence type="ECO:0000313" key="8">
    <source>
        <dbReference type="Proteomes" id="UP000534783"/>
    </source>
</evidence>
<dbReference type="PIRSF" id="PIRSF003078">
    <property type="entry name" value="GidB"/>
    <property type="match status" value="1"/>
</dbReference>
<dbReference type="EC" id="2.1.1.-" evidence="6"/>
<dbReference type="SUPFAM" id="SSF53335">
    <property type="entry name" value="S-adenosyl-L-methionine-dependent methyltransferases"/>
    <property type="match status" value="1"/>
</dbReference>
<keyword evidence="1 6" id="KW-0963">Cytoplasm</keyword>